<dbReference type="InterPro" id="IPR001867">
    <property type="entry name" value="OmpR/PhoB-type_DNA-bd"/>
</dbReference>
<sequence length="224" mass="26299">MGLTILHIEDDKEIGLWVSEFFTERGYKVIWLKSGHHAFEYMEQTDVVIMDIMLPGLDGYTVGQRMKQKFPEIPIMMLTARASIEDKLQGLAFADDYMTKPYHPDELEARIHVLLRRFGVVSLDHIQLNHLSIDRKANRILSSQTNKEIVLTGKQFHIFMFLFNHPNQILTQKQIYEAVWEDSYIKGDRTLMVHIRHLREKIEIDPSHPQIIETIRGIGYRLKL</sequence>
<dbReference type="EMBL" id="MWPX01000013">
    <property type="protein sequence ID" value="OUM48389.1"/>
    <property type="molecule type" value="Genomic_DNA"/>
</dbReference>
<dbReference type="Proteomes" id="UP000219775">
    <property type="component" value="Unassembled WGS sequence"/>
</dbReference>
<dbReference type="InterPro" id="IPR011006">
    <property type="entry name" value="CheY-like_superfamily"/>
</dbReference>
<feature type="DNA-binding region" description="OmpR/PhoB-type" evidence="8">
    <location>
        <begin position="123"/>
        <end position="224"/>
    </location>
</feature>
<dbReference type="SMART" id="SM00448">
    <property type="entry name" value="REC"/>
    <property type="match status" value="1"/>
</dbReference>
<dbReference type="Gene3D" id="1.10.10.10">
    <property type="entry name" value="Winged helix-like DNA-binding domain superfamily/Winged helix DNA-binding domain"/>
    <property type="match status" value="1"/>
</dbReference>
<keyword evidence="2 7" id="KW-0597">Phosphoprotein</keyword>
<dbReference type="SUPFAM" id="SSF52172">
    <property type="entry name" value="CheY-like"/>
    <property type="match status" value="1"/>
</dbReference>
<evidence type="ECO:0000313" key="12">
    <source>
        <dbReference type="EMBL" id="PEM71625.1"/>
    </source>
</evidence>
<dbReference type="SMART" id="SM00862">
    <property type="entry name" value="Trans_reg_C"/>
    <property type="match status" value="1"/>
</dbReference>
<dbReference type="Gene3D" id="3.40.50.2300">
    <property type="match status" value="1"/>
</dbReference>
<evidence type="ECO:0000256" key="3">
    <source>
        <dbReference type="ARBA" id="ARBA00023012"/>
    </source>
</evidence>
<evidence type="ECO:0000313" key="13">
    <source>
        <dbReference type="Proteomes" id="UP000195321"/>
    </source>
</evidence>
<dbReference type="PROSITE" id="PS50110">
    <property type="entry name" value="RESPONSE_REGULATORY"/>
    <property type="match status" value="1"/>
</dbReference>
<evidence type="ECO:0000256" key="5">
    <source>
        <dbReference type="ARBA" id="ARBA00023125"/>
    </source>
</evidence>
<dbReference type="Gene3D" id="6.10.250.690">
    <property type="match status" value="1"/>
</dbReference>
<feature type="domain" description="OmpR/PhoB-type" evidence="10">
    <location>
        <begin position="123"/>
        <end position="224"/>
    </location>
</feature>
<keyword evidence="6" id="KW-0804">Transcription</keyword>
<dbReference type="EMBL" id="NUDP01000021">
    <property type="protein sequence ID" value="PEM71625.1"/>
    <property type="molecule type" value="Genomic_DNA"/>
</dbReference>
<dbReference type="PROSITE" id="PS51755">
    <property type="entry name" value="OMPR_PHOB"/>
    <property type="match status" value="1"/>
</dbReference>
<name>A0A1Y3MD89_9BACI</name>
<keyword evidence="3" id="KW-0902">Two-component regulatory system</keyword>
<dbReference type="CDD" id="cd00383">
    <property type="entry name" value="trans_reg_C"/>
    <property type="match status" value="1"/>
</dbReference>
<dbReference type="FunFam" id="1.10.10.10:FF:000018">
    <property type="entry name" value="DNA-binding response regulator ResD"/>
    <property type="match status" value="1"/>
</dbReference>
<comment type="subcellular location">
    <subcellularLocation>
        <location evidence="1">Cytoplasm</location>
    </subcellularLocation>
</comment>
<comment type="caution">
    <text evidence="11">The sequence shown here is derived from an EMBL/GenBank/DDBJ whole genome shotgun (WGS) entry which is preliminary data.</text>
</comment>
<dbReference type="GO" id="GO:0032993">
    <property type="term" value="C:protein-DNA complex"/>
    <property type="evidence" value="ECO:0007669"/>
    <property type="project" value="TreeGrafter"/>
</dbReference>
<dbReference type="GO" id="GO:0000156">
    <property type="term" value="F:phosphorelay response regulator activity"/>
    <property type="evidence" value="ECO:0007669"/>
    <property type="project" value="TreeGrafter"/>
</dbReference>
<evidence type="ECO:0000256" key="2">
    <source>
        <dbReference type="ARBA" id="ARBA00022553"/>
    </source>
</evidence>
<keyword evidence="5 8" id="KW-0238">DNA-binding</keyword>
<reference evidence="12 14" key="2">
    <citation type="submission" date="2017-09" db="EMBL/GenBank/DDBJ databases">
        <title>Large-scale bioinformatics analysis of Bacillus genomes uncovers conserved roles of natural products in bacterial physiology.</title>
        <authorList>
            <consortium name="Agbiome Team Llc"/>
            <person name="Bleich R.M."/>
            <person name="Grubbs K.J."/>
            <person name="Santa Maria K.C."/>
            <person name="Allen S.E."/>
            <person name="Farag S."/>
            <person name="Shank E.A."/>
            <person name="Bowers A."/>
        </authorList>
    </citation>
    <scope>NUCLEOTIDE SEQUENCE [LARGE SCALE GENOMIC DNA]</scope>
    <source>
        <strain evidence="12 14">AFS009893</strain>
    </source>
</reference>
<dbReference type="GO" id="GO:0000976">
    <property type="term" value="F:transcription cis-regulatory region binding"/>
    <property type="evidence" value="ECO:0007669"/>
    <property type="project" value="TreeGrafter"/>
</dbReference>
<evidence type="ECO:0000313" key="11">
    <source>
        <dbReference type="EMBL" id="OUM48389.1"/>
    </source>
</evidence>
<dbReference type="AlphaFoldDB" id="A0A1Y3MD89"/>
<evidence type="ECO:0000313" key="14">
    <source>
        <dbReference type="Proteomes" id="UP000219775"/>
    </source>
</evidence>
<evidence type="ECO:0000256" key="1">
    <source>
        <dbReference type="ARBA" id="ARBA00004496"/>
    </source>
</evidence>
<evidence type="ECO:0000256" key="7">
    <source>
        <dbReference type="PROSITE-ProRule" id="PRU00169"/>
    </source>
</evidence>
<proteinExistence type="predicted"/>
<dbReference type="Proteomes" id="UP000195321">
    <property type="component" value="Unassembled WGS sequence"/>
</dbReference>
<evidence type="ECO:0000256" key="6">
    <source>
        <dbReference type="ARBA" id="ARBA00023163"/>
    </source>
</evidence>
<dbReference type="RefSeq" id="WP_016113682.1">
    <property type="nucleotide sequence ID" value="NZ_CP189809.1"/>
</dbReference>
<dbReference type="GO" id="GO:0005829">
    <property type="term" value="C:cytosol"/>
    <property type="evidence" value="ECO:0007669"/>
    <property type="project" value="TreeGrafter"/>
</dbReference>
<evidence type="ECO:0000259" key="10">
    <source>
        <dbReference type="PROSITE" id="PS51755"/>
    </source>
</evidence>
<dbReference type="Pfam" id="PF00072">
    <property type="entry name" value="Response_reg"/>
    <property type="match status" value="1"/>
</dbReference>
<reference evidence="11 13" key="1">
    <citation type="submission" date="2017-02" db="EMBL/GenBank/DDBJ databases">
        <title>Bacillus pseudomycoides isolate FSL K6-0042.</title>
        <authorList>
            <person name="Kovac J."/>
        </authorList>
    </citation>
    <scope>NUCLEOTIDE SEQUENCE [LARGE SCALE GENOMIC DNA]</scope>
    <source>
        <strain evidence="11 13">FSL K6-0042</strain>
    </source>
</reference>
<protein>
    <submittedName>
        <fullName evidence="11">DNA-binding response regulator</fullName>
    </submittedName>
</protein>
<organism evidence="11 13">
    <name type="scientific">Bacillus pseudomycoides</name>
    <dbReference type="NCBI Taxonomy" id="64104"/>
    <lineage>
        <taxon>Bacteria</taxon>
        <taxon>Bacillati</taxon>
        <taxon>Bacillota</taxon>
        <taxon>Bacilli</taxon>
        <taxon>Bacillales</taxon>
        <taxon>Bacillaceae</taxon>
        <taxon>Bacillus</taxon>
        <taxon>Bacillus cereus group</taxon>
    </lineage>
</organism>
<keyword evidence="4" id="KW-0805">Transcription regulation</keyword>
<dbReference type="PANTHER" id="PTHR48111">
    <property type="entry name" value="REGULATOR OF RPOS"/>
    <property type="match status" value="1"/>
</dbReference>
<dbReference type="InterPro" id="IPR001789">
    <property type="entry name" value="Sig_transdc_resp-reg_receiver"/>
</dbReference>
<evidence type="ECO:0000256" key="8">
    <source>
        <dbReference type="PROSITE-ProRule" id="PRU01091"/>
    </source>
</evidence>
<feature type="modified residue" description="4-aspartylphosphate" evidence="7">
    <location>
        <position position="51"/>
    </location>
</feature>
<accession>A0A1Y3MD89</accession>
<dbReference type="InterPro" id="IPR039420">
    <property type="entry name" value="WalR-like"/>
</dbReference>
<dbReference type="GO" id="GO:0006355">
    <property type="term" value="P:regulation of DNA-templated transcription"/>
    <property type="evidence" value="ECO:0007669"/>
    <property type="project" value="InterPro"/>
</dbReference>
<evidence type="ECO:0000256" key="4">
    <source>
        <dbReference type="ARBA" id="ARBA00023015"/>
    </source>
</evidence>
<dbReference type="Pfam" id="PF00486">
    <property type="entry name" value="Trans_reg_C"/>
    <property type="match status" value="1"/>
</dbReference>
<feature type="domain" description="Response regulatory" evidence="9">
    <location>
        <begin position="4"/>
        <end position="115"/>
    </location>
</feature>
<dbReference type="PANTHER" id="PTHR48111:SF1">
    <property type="entry name" value="TWO-COMPONENT RESPONSE REGULATOR ORR33"/>
    <property type="match status" value="1"/>
</dbReference>
<dbReference type="InterPro" id="IPR036388">
    <property type="entry name" value="WH-like_DNA-bd_sf"/>
</dbReference>
<evidence type="ECO:0000259" key="9">
    <source>
        <dbReference type="PROSITE" id="PS50110"/>
    </source>
</evidence>
<gene>
    <name evidence="11" type="ORF">BW425_13385</name>
    <name evidence="12" type="ORF">CN613_04235</name>
</gene>